<keyword evidence="3" id="KW-1185">Reference proteome</keyword>
<dbReference type="InterPro" id="IPR004252">
    <property type="entry name" value="Probable_transposase_24"/>
</dbReference>
<evidence type="ECO:0000256" key="1">
    <source>
        <dbReference type="SAM" id="MobiDB-lite"/>
    </source>
</evidence>
<name>A0AAN9WWZ0_PHACN</name>
<protein>
    <submittedName>
        <fullName evidence="2">Uncharacterized protein</fullName>
    </submittedName>
</protein>
<dbReference type="Proteomes" id="UP001374584">
    <property type="component" value="Unassembled WGS sequence"/>
</dbReference>
<dbReference type="AlphaFoldDB" id="A0AAN9WWZ0"/>
<dbReference type="EMBL" id="JAYMYR010000001">
    <property type="protein sequence ID" value="KAK7382633.1"/>
    <property type="molecule type" value="Genomic_DNA"/>
</dbReference>
<organism evidence="2 3">
    <name type="scientific">Phaseolus coccineus</name>
    <name type="common">Scarlet runner bean</name>
    <name type="synonym">Phaseolus multiflorus</name>
    <dbReference type="NCBI Taxonomy" id="3886"/>
    <lineage>
        <taxon>Eukaryota</taxon>
        <taxon>Viridiplantae</taxon>
        <taxon>Streptophyta</taxon>
        <taxon>Embryophyta</taxon>
        <taxon>Tracheophyta</taxon>
        <taxon>Spermatophyta</taxon>
        <taxon>Magnoliopsida</taxon>
        <taxon>eudicotyledons</taxon>
        <taxon>Gunneridae</taxon>
        <taxon>Pentapetalae</taxon>
        <taxon>rosids</taxon>
        <taxon>fabids</taxon>
        <taxon>Fabales</taxon>
        <taxon>Fabaceae</taxon>
        <taxon>Papilionoideae</taxon>
        <taxon>50 kb inversion clade</taxon>
        <taxon>NPAAA clade</taxon>
        <taxon>indigoferoid/millettioid clade</taxon>
        <taxon>Phaseoleae</taxon>
        <taxon>Phaseolus</taxon>
    </lineage>
</organism>
<sequence length="148" mass="16285">MGGMPIVKRKVPKVYKEDILKHTIQEKECGHKISRGDVRIATHKHANGAFVNDEAREIGEKIKAYELTSSSFILKEISNIDFLAYVFGSREHCGRVRGLGLGPCPSKVFGCNSHSYSGTSSSLSSYTHLQNQASDQGSVPNDETNDQD</sequence>
<dbReference type="Pfam" id="PF03004">
    <property type="entry name" value="Transposase_24"/>
    <property type="match status" value="1"/>
</dbReference>
<comment type="caution">
    <text evidence="2">The sequence shown here is derived from an EMBL/GenBank/DDBJ whole genome shotgun (WGS) entry which is preliminary data.</text>
</comment>
<gene>
    <name evidence="2" type="ORF">VNO80_01583</name>
</gene>
<reference evidence="2 3" key="1">
    <citation type="submission" date="2024-01" db="EMBL/GenBank/DDBJ databases">
        <title>The genomes of 5 underutilized Papilionoideae crops provide insights into root nodulation and disease resistanc.</title>
        <authorList>
            <person name="Jiang F."/>
        </authorList>
    </citation>
    <scope>NUCLEOTIDE SEQUENCE [LARGE SCALE GENOMIC DNA]</scope>
    <source>
        <strain evidence="2">JINMINGXINNONG_FW02</strain>
        <tissue evidence="2">Leaves</tissue>
    </source>
</reference>
<evidence type="ECO:0000313" key="3">
    <source>
        <dbReference type="Proteomes" id="UP001374584"/>
    </source>
</evidence>
<feature type="compositionally biased region" description="Polar residues" evidence="1">
    <location>
        <begin position="130"/>
        <end position="142"/>
    </location>
</feature>
<evidence type="ECO:0000313" key="2">
    <source>
        <dbReference type="EMBL" id="KAK7382633.1"/>
    </source>
</evidence>
<proteinExistence type="predicted"/>
<accession>A0AAN9WWZ0</accession>
<feature type="region of interest" description="Disordered" evidence="1">
    <location>
        <begin position="122"/>
        <end position="148"/>
    </location>
</feature>